<comment type="caution">
    <text evidence="2">The sequence shown here is derived from an EMBL/GenBank/DDBJ whole genome shotgun (WGS) entry which is preliminary data.</text>
</comment>
<dbReference type="SUPFAM" id="SSF53474">
    <property type="entry name" value="alpha/beta-Hydrolases"/>
    <property type="match status" value="1"/>
</dbReference>
<evidence type="ECO:0000313" key="3">
    <source>
        <dbReference type="Proteomes" id="UP001183176"/>
    </source>
</evidence>
<reference evidence="3" key="1">
    <citation type="submission" date="2023-07" db="EMBL/GenBank/DDBJ databases">
        <title>30 novel species of actinomycetes from the DSMZ collection.</title>
        <authorList>
            <person name="Nouioui I."/>
        </authorList>
    </citation>
    <scope>NUCLEOTIDE SEQUENCE [LARGE SCALE GENOMIC DNA]</scope>
    <source>
        <strain evidence="3">DSM 44399</strain>
    </source>
</reference>
<keyword evidence="3" id="KW-1185">Reference proteome</keyword>
<sequence length="109" mass="11107">MSSPNQRWYANTVGQAVGTGVSTDVGAGWRDTFGRTPGWSYAGLSSGGFAAAYLPLIGPARVHGLCGLSGCYDAQIPPIAHASTAARAAASATLHPGPRTRTHAADLRA</sequence>
<evidence type="ECO:0000256" key="1">
    <source>
        <dbReference type="SAM" id="MobiDB-lite"/>
    </source>
</evidence>
<dbReference type="InterPro" id="IPR029058">
    <property type="entry name" value="AB_hydrolase_fold"/>
</dbReference>
<proteinExistence type="predicted"/>
<dbReference type="EMBL" id="JAVREH010000072">
    <property type="protein sequence ID" value="MDT0264142.1"/>
    <property type="molecule type" value="Genomic_DNA"/>
</dbReference>
<accession>A0ABU2JGS4</accession>
<feature type="region of interest" description="Disordered" evidence="1">
    <location>
        <begin position="90"/>
        <end position="109"/>
    </location>
</feature>
<protein>
    <recommendedName>
        <fullName evidence="4">Esterase</fullName>
    </recommendedName>
</protein>
<dbReference type="RefSeq" id="WP_311425285.1">
    <property type="nucleotide sequence ID" value="NZ_JAVREH010000072.1"/>
</dbReference>
<evidence type="ECO:0008006" key="4">
    <source>
        <dbReference type="Google" id="ProtNLM"/>
    </source>
</evidence>
<name>A0ABU2JGS4_9ACTN</name>
<organism evidence="2 3">
    <name type="scientific">Jatrophihabitans lederbergiae</name>
    <dbReference type="NCBI Taxonomy" id="3075547"/>
    <lineage>
        <taxon>Bacteria</taxon>
        <taxon>Bacillati</taxon>
        <taxon>Actinomycetota</taxon>
        <taxon>Actinomycetes</taxon>
        <taxon>Jatrophihabitantales</taxon>
        <taxon>Jatrophihabitantaceae</taxon>
        <taxon>Jatrophihabitans</taxon>
    </lineage>
</organism>
<evidence type="ECO:0000313" key="2">
    <source>
        <dbReference type="EMBL" id="MDT0264142.1"/>
    </source>
</evidence>
<dbReference type="Proteomes" id="UP001183176">
    <property type="component" value="Unassembled WGS sequence"/>
</dbReference>
<gene>
    <name evidence="2" type="ORF">RM423_22485</name>
</gene>